<evidence type="ECO:0000256" key="8">
    <source>
        <dbReference type="ARBA" id="ARBA00023180"/>
    </source>
</evidence>
<keyword evidence="2" id="KW-0813">Transport</keyword>
<evidence type="ECO:0000256" key="7">
    <source>
        <dbReference type="ARBA" id="ARBA00023157"/>
    </source>
</evidence>
<dbReference type="Proteomes" id="UP001270362">
    <property type="component" value="Unassembled WGS sequence"/>
</dbReference>
<keyword evidence="7" id="KW-1015">Disulfide bond</keyword>
<keyword evidence="4 11" id="KW-0732">Signal</keyword>
<comment type="subcellular location">
    <subcellularLocation>
        <location evidence="1">Endomembrane system</location>
    </subcellularLocation>
</comment>
<dbReference type="EMBL" id="JAULSO010000006">
    <property type="protein sequence ID" value="KAK3681678.1"/>
    <property type="molecule type" value="Genomic_DNA"/>
</dbReference>
<feature type="region of interest" description="Disordered" evidence="9">
    <location>
        <begin position="187"/>
        <end position="212"/>
    </location>
</feature>
<evidence type="ECO:0000256" key="5">
    <source>
        <dbReference type="ARBA" id="ARBA00022989"/>
    </source>
</evidence>
<dbReference type="Pfam" id="PF02157">
    <property type="entry name" value="Man-6-P_recep"/>
    <property type="match status" value="1"/>
</dbReference>
<evidence type="ECO:0000256" key="10">
    <source>
        <dbReference type="SAM" id="Phobius"/>
    </source>
</evidence>
<dbReference type="PANTHER" id="PTHR15071:SF0">
    <property type="entry name" value="MANNOSE 6-PHOSPHATE RECEPTOR-LIKE PROTEIN 1"/>
    <property type="match status" value="1"/>
</dbReference>
<reference evidence="13" key="2">
    <citation type="submission" date="2023-06" db="EMBL/GenBank/DDBJ databases">
        <authorList>
            <consortium name="Lawrence Berkeley National Laboratory"/>
            <person name="Haridas S."/>
            <person name="Hensen N."/>
            <person name="Bonometti L."/>
            <person name="Westerberg I."/>
            <person name="Brannstrom I.O."/>
            <person name="Guillou S."/>
            <person name="Cros-Aarteil S."/>
            <person name="Calhoun S."/>
            <person name="Kuo A."/>
            <person name="Mondo S."/>
            <person name="Pangilinan J."/>
            <person name="Riley R."/>
            <person name="Labutti K."/>
            <person name="Andreopoulos B."/>
            <person name="Lipzen A."/>
            <person name="Chen C."/>
            <person name="Yanf M."/>
            <person name="Daum C."/>
            <person name="Ng V."/>
            <person name="Clum A."/>
            <person name="Steindorff A."/>
            <person name="Ohm R."/>
            <person name="Martin F."/>
            <person name="Silar P."/>
            <person name="Natvig D."/>
            <person name="Lalanne C."/>
            <person name="Gautier V."/>
            <person name="Ament-Velasquez S.L."/>
            <person name="Kruys A."/>
            <person name="Hutchinson M.I."/>
            <person name="Powell A.J."/>
            <person name="Barry K."/>
            <person name="Miller A.N."/>
            <person name="Grigoriev I.V."/>
            <person name="Debuchy R."/>
            <person name="Gladieux P."/>
            <person name="Thoren M.H."/>
            <person name="Johannesson H."/>
        </authorList>
    </citation>
    <scope>NUCLEOTIDE SEQUENCE</scope>
    <source>
        <strain evidence="13">CBS 314.62</strain>
    </source>
</reference>
<dbReference type="InterPro" id="IPR009011">
    <property type="entry name" value="Man6P_isomerase_rcpt-bd_dom_sf"/>
</dbReference>
<dbReference type="GO" id="GO:0000139">
    <property type="term" value="C:Golgi membrane"/>
    <property type="evidence" value="ECO:0007669"/>
    <property type="project" value="UniProtKB-SubCell"/>
</dbReference>
<dbReference type="AlphaFoldDB" id="A0AAE0X0C9"/>
<dbReference type="SUPFAM" id="SSF50911">
    <property type="entry name" value="Mannose 6-phosphate receptor domain"/>
    <property type="match status" value="1"/>
</dbReference>
<accession>A0AAE0X0C9</accession>
<keyword evidence="5 10" id="KW-1133">Transmembrane helix</keyword>
<evidence type="ECO:0000256" key="3">
    <source>
        <dbReference type="ARBA" id="ARBA00022692"/>
    </source>
</evidence>
<evidence type="ECO:0000313" key="13">
    <source>
        <dbReference type="EMBL" id="KAK3681678.1"/>
    </source>
</evidence>
<keyword evidence="3 10" id="KW-0812">Transmembrane</keyword>
<protein>
    <submittedName>
        <fullName evidence="13">Mannose-6-phosphate receptor binding domain-containing protein</fullName>
    </submittedName>
</protein>
<feature type="domain" description="MRH" evidence="12">
    <location>
        <begin position="40"/>
        <end position="258"/>
    </location>
</feature>
<evidence type="ECO:0000256" key="6">
    <source>
        <dbReference type="ARBA" id="ARBA00023136"/>
    </source>
</evidence>
<evidence type="ECO:0000313" key="14">
    <source>
        <dbReference type="Proteomes" id="UP001270362"/>
    </source>
</evidence>
<gene>
    <name evidence="13" type="ORF">B0T22DRAFT_540036</name>
</gene>
<dbReference type="GO" id="GO:0005770">
    <property type="term" value="C:late endosome"/>
    <property type="evidence" value="ECO:0007669"/>
    <property type="project" value="TreeGrafter"/>
</dbReference>
<proteinExistence type="predicted"/>
<keyword evidence="13" id="KW-0675">Receptor</keyword>
<feature type="region of interest" description="Disordered" evidence="9">
    <location>
        <begin position="145"/>
        <end position="170"/>
    </location>
</feature>
<evidence type="ECO:0000256" key="1">
    <source>
        <dbReference type="ARBA" id="ARBA00004308"/>
    </source>
</evidence>
<dbReference type="PANTHER" id="PTHR15071">
    <property type="entry name" value="MANNOSE-6-PHOSPHATE RECEPTOR FAMILY MEMBER"/>
    <property type="match status" value="1"/>
</dbReference>
<feature type="signal peptide" evidence="11">
    <location>
        <begin position="1"/>
        <end position="22"/>
    </location>
</feature>
<dbReference type="PROSITE" id="PS51914">
    <property type="entry name" value="MRH"/>
    <property type="match status" value="1"/>
</dbReference>
<feature type="transmembrane region" description="Helical" evidence="10">
    <location>
        <begin position="311"/>
        <end position="332"/>
    </location>
</feature>
<feature type="transmembrane region" description="Helical" evidence="10">
    <location>
        <begin position="272"/>
        <end position="291"/>
    </location>
</feature>
<keyword evidence="6 10" id="KW-0472">Membrane</keyword>
<evidence type="ECO:0000259" key="12">
    <source>
        <dbReference type="PROSITE" id="PS51914"/>
    </source>
</evidence>
<dbReference type="GO" id="GO:0010008">
    <property type="term" value="C:endosome membrane"/>
    <property type="evidence" value="ECO:0007669"/>
    <property type="project" value="UniProtKB-SubCell"/>
</dbReference>
<evidence type="ECO:0000256" key="9">
    <source>
        <dbReference type="SAM" id="MobiDB-lite"/>
    </source>
</evidence>
<reference evidence="13" key="1">
    <citation type="journal article" date="2023" name="Mol. Phylogenet. Evol.">
        <title>Genome-scale phylogeny and comparative genomics of the fungal order Sordariales.</title>
        <authorList>
            <person name="Hensen N."/>
            <person name="Bonometti L."/>
            <person name="Westerberg I."/>
            <person name="Brannstrom I.O."/>
            <person name="Guillou S."/>
            <person name="Cros-Aarteil S."/>
            <person name="Calhoun S."/>
            <person name="Haridas S."/>
            <person name="Kuo A."/>
            <person name="Mondo S."/>
            <person name="Pangilinan J."/>
            <person name="Riley R."/>
            <person name="LaButti K."/>
            <person name="Andreopoulos B."/>
            <person name="Lipzen A."/>
            <person name="Chen C."/>
            <person name="Yan M."/>
            <person name="Daum C."/>
            <person name="Ng V."/>
            <person name="Clum A."/>
            <person name="Steindorff A."/>
            <person name="Ohm R.A."/>
            <person name="Martin F."/>
            <person name="Silar P."/>
            <person name="Natvig D.O."/>
            <person name="Lalanne C."/>
            <person name="Gautier V."/>
            <person name="Ament-Velasquez S.L."/>
            <person name="Kruys A."/>
            <person name="Hutchinson M.I."/>
            <person name="Powell A.J."/>
            <person name="Barry K."/>
            <person name="Miller A.N."/>
            <person name="Grigoriev I.V."/>
            <person name="Debuchy R."/>
            <person name="Gladieux P."/>
            <person name="Hiltunen Thoren M."/>
            <person name="Johannesson H."/>
        </authorList>
    </citation>
    <scope>NUCLEOTIDE SEQUENCE</scope>
    <source>
        <strain evidence="13">CBS 314.62</strain>
    </source>
</reference>
<comment type="caution">
    <text evidence="13">The sequence shown here is derived from an EMBL/GenBank/DDBJ whole genome shotgun (WGS) entry which is preliminary data.</text>
</comment>
<sequence>MHSRITRDLFLALAALAGVAHAVEKTEPDKTVTSSTSVITPCVATSTSGAFYDLRPDMAIVPVDGAKPARGIFTQDYLARGYDYGSNFTLNICSAVVKGVEDVVGMDKSSWRNVSAYYEHKGKVFSLGLESGTLVPRGRKLVLQYKGGSPCGSTDDKDKSKKRSSKSSSVHEGATYKYYDYDDDETEYERSKTSSSSSDDDKKKNTDSKASGTRRKSATISFLCDRDPDTLTAASFVGTDPDECAYFFEVRSQHACAGAEPHTPGSVGPGSVFVIIFFIAVLVYVLGGIFYQRTVAHARGWRQLPNYSMWAGIWGFITDIFVILTSSCARFLPSRRGYRSLSPAGRNRNRDDENRLIDQLDEEWDD</sequence>
<organism evidence="13 14">
    <name type="scientific">Podospora appendiculata</name>
    <dbReference type="NCBI Taxonomy" id="314037"/>
    <lineage>
        <taxon>Eukaryota</taxon>
        <taxon>Fungi</taxon>
        <taxon>Dikarya</taxon>
        <taxon>Ascomycota</taxon>
        <taxon>Pezizomycotina</taxon>
        <taxon>Sordariomycetes</taxon>
        <taxon>Sordariomycetidae</taxon>
        <taxon>Sordariales</taxon>
        <taxon>Podosporaceae</taxon>
        <taxon>Podospora</taxon>
    </lineage>
</organism>
<evidence type="ECO:0000256" key="4">
    <source>
        <dbReference type="ARBA" id="ARBA00022729"/>
    </source>
</evidence>
<feature type="chain" id="PRO_5042137040" evidence="11">
    <location>
        <begin position="23"/>
        <end position="366"/>
    </location>
</feature>
<keyword evidence="14" id="KW-1185">Reference proteome</keyword>
<dbReference type="InterPro" id="IPR028927">
    <property type="entry name" value="Man-6-P_rcpt"/>
</dbReference>
<evidence type="ECO:0000256" key="11">
    <source>
        <dbReference type="SAM" id="SignalP"/>
    </source>
</evidence>
<keyword evidence="8" id="KW-0325">Glycoprotein</keyword>
<dbReference type="InterPro" id="IPR044865">
    <property type="entry name" value="MRH_dom"/>
</dbReference>
<dbReference type="Gene3D" id="2.70.130.10">
    <property type="entry name" value="Mannose-6-phosphate receptor binding domain"/>
    <property type="match status" value="1"/>
</dbReference>
<name>A0AAE0X0C9_9PEZI</name>
<dbReference type="GO" id="GO:0007034">
    <property type="term" value="P:vacuolar transport"/>
    <property type="evidence" value="ECO:0007669"/>
    <property type="project" value="TreeGrafter"/>
</dbReference>
<evidence type="ECO:0000256" key="2">
    <source>
        <dbReference type="ARBA" id="ARBA00022448"/>
    </source>
</evidence>